<keyword evidence="2" id="KW-1185">Reference proteome</keyword>
<evidence type="ECO:0000313" key="1">
    <source>
        <dbReference type="EMBL" id="BDP44869.1"/>
    </source>
</evidence>
<name>A0ABM8ALZ7_9DEIO</name>
<gene>
    <name evidence="1" type="ORF">DAETH_48380</name>
</gene>
<sequence>MEIIDFEFDRHPYTALILDDLALVYPQRKLEADPERLASPGVTRGHPFPLGMVELAGLDLRTVVLEKVPHLAHRAIHVTFQPLTLRTEEQVREYVTQMPGR</sequence>
<keyword evidence="1" id="KW-0614">Plasmid</keyword>
<reference evidence="1" key="1">
    <citation type="submission" date="2022-07" db="EMBL/GenBank/DDBJ databases">
        <title>Complete Genome Sequence of the Radioresistant Bacterium Deinococcus aetherius ST0316, Isolated from the Air Dust collected in Lower Stratosphere above Japan.</title>
        <authorList>
            <person name="Satoh K."/>
            <person name="Hagiwara K."/>
            <person name="Katsumata K."/>
            <person name="Kubo A."/>
            <person name="Yokobori S."/>
            <person name="Yamagishi A."/>
            <person name="Oono Y."/>
            <person name="Narumi I."/>
        </authorList>
    </citation>
    <scope>NUCLEOTIDE SEQUENCE</scope>
    <source>
        <strain evidence="1">ST0316</strain>
        <plasmid evidence="1">pDAETH-4</plasmid>
    </source>
</reference>
<accession>A0ABM8ALZ7</accession>
<dbReference type="EMBL" id="AP026564">
    <property type="protein sequence ID" value="BDP44869.1"/>
    <property type="molecule type" value="Genomic_DNA"/>
</dbReference>
<dbReference type="RefSeq" id="WP_264778916.1">
    <property type="nucleotide sequence ID" value="NZ_AP026564.1"/>
</dbReference>
<dbReference type="Proteomes" id="UP001064971">
    <property type="component" value="Plasmid pDAETH-4"/>
</dbReference>
<proteinExistence type="predicted"/>
<organism evidence="1 2">
    <name type="scientific">Deinococcus aetherius</name>
    <dbReference type="NCBI Taxonomy" id="200252"/>
    <lineage>
        <taxon>Bacteria</taxon>
        <taxon>Thermotogati</taxon>
        <taxon>Deinococcota</taxon>
        <taxon>Deinococci</taxon>
        <taxon>Deinococcales</taxon>
        <taxon>Deinococcaceae</taxon>
        <taxon>Deinococcus</taxon>
    </lineage>
</organism>
<protein>
    <submittedName>
        <fullName evidence="1">Uncharacterized protein</fullName>
    </submittedName>
</protein>
<geneLocation type="plasmid" evidence="1 2">
    <name>pDAETH-4</name>
</geneLocation>
<evidence type="ECO:0000313" key="2">
    <source>
        <dbReference type="Proteomes" id="UP001064971"/>
    </source>
</evidence>